<reference evidence="1 2" key="1">
    <citation type="journal article" date="2018" name="Sci. Rep.">
        <title>Genomic signatures of local adaptation to the degree of environmental predictability in rotifers.</title>
        <authorList>
            <person name="Franch-Gras L."/>
            <person name="Hahn C."/>
            <person name="Garcia-Roger E.M."/>
            <person name="Carmona M.J."/>
            <person name="Serra M."/>
            <person name="Gomez A."/>
        </authorList>
    </citation>
    <scope>NUCLEOTIDE SEQUENCE [LARGE SCALE GENOMIC DNA]</scope>
    <source>
        <strain evidence="1">HYR1</strain>
    </source>
</reference>
<dbReference type="EMBL" id="REGN01011190">
    <property type="protein sequence ID" value="RMZ97780.1"/>
    <property type="molecule type" value="Genomic_DNA"/>
</dbReference>
<evidence type="ECO:0000313" key="2">
    <source>
        <dbReference type="Proteomes" id="UP000276133"/>
    </source>
</evidence>
<comment type="caution">
    <text evidence="1">The sequence shown here is derived from an EMBL/GenBank/DDBJ whole genome shotgun (WGS) entry which is preliminary data.</text>
</comment>
<organism evidence="1 2">
    <name type="scientific">Brachionus plicatilis</name>
    <name type="common">Marine rotifer</name>
    <name type="synonym">Brachionus muelleri</name>
    <dbReference type="NCBI Taxonomy" id="10195"/>
    <lineage>
        <taxon>Eukaryota</taxon>
        <taxon>Metazoa</taxon>
        <taxon>Spiralia</taxon>
        <taxon>Gnathifera</taxon>
        <taxon>Rotifera</taxon>
        <taxon>Eurotatoria</taxon>
        <taxon>Monogononta</taxon>
        <taxon>Pseudotrocha</taxon>
        <taxon>Ploima</taxon>
        <taxon>Brachionidae</taxon>
        <taxon>Brachionus</taxon>
    </lineage>
</organism>
<accession>A0A3M7PGC6</accession>
<dbReference type="AlphaFoldDB" id="A0A3M7PGC6"/>
<name>A0A3M7PGC6_BRAPC</name>
<gene>
    <name evidence="1" type="ORF">BpHYR1_046155</name>
</gene>
<protein>
    <submittedName>
        <fullName evidence="1">Uncharacterized protein</fullName>
    </submittedName>
</protein>
<proteinExistence type="predicted"/>
<evidence type="ECO:0000313" key="1">
    <source>
        <dbReference type="EMBL" id="RMZ97780.1"/>
    </source>
</evidence>
<dbReference type="Proteomes" id="UP000276133">
    <property type="component" value="Unassembled WGS sequence"/>
</dbReference>
<keyword evidence="2" id="KW-1185">Reference proteome</keyword>
<sequence>MRKFNKTPKGDILTFNKQKNFDHVIMIMNFKLPQTWSGKSREFELKSKIISLVCESGKNVISHLNNALICLCVLLQSWKSNKANKLANVKIKTNTKNKLVTLLQI</sequence>